<reference evidence="2" key="1">
    <citation type="submission" date="2022-07" db="EMBL/GenBank/DDBJ databases">
        <title>Fungi with potential for degradation of polypropylene.</title>
        <authorList>
            <person name="Gostincar C."/>
        </authorList>
    </citation>
    <scope>NUCLEOTIDE SEQUENCE</scope>
    <source>
        <strain evidence="2">EXF-13308</strain>
    </source>
</reference>
<dbReference type="EMBL" id="JANBVO010000045">
    <property type="protein sequence ID" value="KAJ9134145.1"/>
    <property type="molecule type" value="Genomic_DNA"/>
</dbReference>
<evidence type="ECO:0000256" key="1">
    <source>
        <dbReference type="SAM" id="Coils"/>
    </source>
</evidence>
<evidence type="ECO:0000313" key="2">
    <source>
        <dbReference type="EMBL" id="KAJ9134145.1"/>
    </source>
</evidence>
<dbReference type="AlphaFoldDB" id="A0AA38R5B6"/>
<keyword evidence="3" id="KW-1185">Reference proteome</keyword>
<comment type="caution">
    <text evidence="2">The sequence shown here is derived from an EMBL/GenBank/DDBJ whole genome shotgun (WGS) entry which is preliminary data.</text>
</comment>
<dbReference type="Proteomes" id="UP001174694">
    <property type="component" value="Unassembled WGS sequence"/>
</dbReference>
<evidence type="ECO:0000313" key="3">
    <source>
        <dbReference type="Proteomes" id="UP001174694"/>
    </source>
</evidence>
<accession>A0AA38R5B6</accession>
<organism evidence="2 3">
    <name type="scientific">Pleurostoma richardsiae</name>
    <dbReference type="NCBI Taxonomy" id="41990"/>
    <lineage>
        <taxon>Eukaryota</taxon>
        <taxon>Fungi</taxon>
        <taxon>Dikarya</taxon>
        <taxon>Ascomycota</taxon>
        <taxon>Pezizomycotina</taxon>
        <taxon>Sordariomycetes</taxon>
        <taxon>Sordariomycetidae</taxon>
        <taxon>Calosphaeriales</taxon>
        <taxon>Pleurostomataceae</taxon>
        <taxon>Pleurostoma</taxon>
    </lineage>
</organism>
<proteinExistence type="predicted"/>
<protein>
    <submittedName>
        <fullName evidence="2">Uncharacterized protein</fullName>
    </submittedName>
</protein>
<gene>
    <name evidence="2" type="ORF">NKR23_g10303</name>
</gene>
<sequence>MYQTKLREFIKLSNEREIMFRITTAESDKAREKDTNTKFEEYKASAWKKLSDVKRVARNDAIKKAEEIAKIKQHSVKLKEENWQMKKKFEAMEEKHDGMEEKYKHQKATLDAVVAKVAALEMSNGQVSKE</sequence>
<keyword evidence="1" id="KW-0175">Coiled coil</keyword>
<feature type="coiled-coil region" evidence="1">
    <location>
        <begin position="75"/>
        <end position="109"/>
    </location>
</feature>
<name>A0AA38R5B6_9PEZI</name>